<comment type="caution">
    <text evidence="1">The sequence shown here is derived from an EMBL/GenBank/DDBJ whole genome shotgun (WGS) entry which is preliminary data.</text>
</comment>
<dbReference type="AlphaFoldDB" id="X1FEH6"/>
<reference evidence="1" key="1">
    <citation type="journal article" date="2014" name="Front. Microbiol.">
        <title>High frequency of phylogenetically diverse reductive dehalogenase-homologous genes in deep subseafloor sedimentary metagenomes.</title>
        <authorList>
            <person name="Kawai M."/>
            <person name="Futagami T."/>
            <person name="Toyoda A."/>
            <person name="Takaki Y."/>
            <person name="Nishi S."/>
            <person name="Hori S."/>
            <person name="Arai W."/>
            <person name="Tsubouchi T."/>
            <person name="Morono Y."/>
            <person name="Uchiyama I."/>
            <person name="Ito T."/>
            <person name="Fujiyama A."/>
            <person name="Inagaki F."/>
            <person name="Takami H."/>
        </authorList>
    </citation>
    <scope>NUCLEOTIDE SEQUENCE</scope>
    <source>
        <strain evidence="1">Expedition CK06-06</strain>
    </source>
</reference>
<proteinExistence type="predicted"/>
<evidence type="ECO:0000313" key="1">
    <source>
        <dbReference type="EMBL" id="GAH43996.1"/>
    </source>
</evidence>
<dbReference type="EMBL" id="BARU01011344">
    <property type="protein sequence ID" value="GAH43996.1"/>
    <property type="molecule type" value="Genomic_DNA"/>
</dbReference>
<evidence type="ECO:0008006" key="2">
    <source>
        <dbReference type="Google" id="ProtNLM"/>
    </source>
</evidence>
<gene>
    <name evidence="1" type="ORF">S03H2_21338</name>
</gene>
<name>X1FEH6_9ZZZZ</name>
<accession>X1FEH6</accession>
<organism evidence="1">
    <name type="scientific">marine sediment metagenome</name>
    <dbReference type="NCBI Taxonomy" id="412755"/>
    <lineage>
        <taxon>unclassified sequences</taxon>
        <taxon>metagenomes</taxon>
        <taxon>ecological metagenomes</taxon>
    </lineage>
</organism>
<sequence length="162" mass="19490">MNQEVEEVFTGYISTHWGKYITTTKPTTKKIYHDLGTITCYLCNQTSTIEEWDKDSQENLKILKRCPKCWDWLNSELLFCFKCRLLDKEILKCYDKETQKQMKIEIKADKEKAFMVYKIYYEQENLRREEQEKQKELENNCLFCGGIIEENEKYCRNCGAKL</sequence>
<protein>
    <recommendedName>
        <fullName evidence="2">DZANK-type domain-containing protein</fullName>
    </recommendedName>
</protein>